<dbReference type="HOGENOM" id="CLU_1259171_0_0_9"/>
<reference evidence="2" key="1">
    <citation type="submission" date="2013-06" db="EMBL/GenBank/DDBJ databases">
        <authorList>
            <person name="Weinstock G."/>
            <person name="Sodergren E."/>
            <person name="Clifton S."/>
            <person name="Fulton L."/>
            <person name="Fulton B."/>
            <person name="Courtney L."/>
            <person name="Fronick C."/>
            <person name="Harrison M."/>
            <person name="Strong C."/>
            <person name="Farmer C."/>
            <person name="Delahaunty K."/>
            <person name="Markovic C."/>
            <person name="Hall O."/>
            <person name="Minx P."/>
            <person name="Tomlinson C."/>
            <person name="Mitreva M."/>
            <person name="Nelson J."/>
            <person name="Hou S."/>
            <person name="Wollam A."/>
            <person name="Pepin K.H."/>
            <person name="Johnson M."/>
            <person name="Bhonagiri V."/>
            <person name="Nash W.E."/>
            <person name="Warren W."/>
            <person name="Chinwalla A."/>
            <person name="Mardis E.R."/>
            <person name="Wilson R.K."/>
        </authorList>
    </citation>
    <scope>NUCLEOTIDE SEQUENCE [LARGE SCALE GENOMIC DNA]</scope>
    <source>
        <strain evidence="2">ATCC 49176</strain>
    </source>
</reference>
<feature type="transmembrane region" description="Helical" evidence="1">
    <location>
        <begin position="7"/>
        <end position="23"/>
    </location>
</feature>
<evidence type="ECO:0000313" key="2">
    <source>
        <dbReference type="EMBL" id="ESK65179.1"/>
    </source>
</evidence>
<sequence>MISTYSMGLYYALGWILIESYYRPYGQAFLKGRLAWLEPWMLYMVWGALLLGPNLVAGGLLIGLGVVNAVLGKLLKSKQVSLIMALLLLGASLYAAKVGWVWPYKADWLWTALYALWLGAPVNQLFHFLFRRFQPEIEIDDATIEGAGATIGILERLITGLLLVSQNYAALGLVFTAKSIARYDKISKNSAFAEYYLIGSLFSLLAVLVLYQVYQLGSW</sequence>
<dbReference type="Proteomes" id="UP000019050">
    <property type="component" value="Unassembled WGS sequence"/>
</dbReference>
<keyword evidence="1" id="KW-0472">Membrane</keyword>
<dbReference type="GeneID" id="84817844"/>
<gene>
    <name evidence="2" type="ORF">GCWU000182_001340</name>
</gene>
<dbReference type="EMBL" id="ACIN03000013">
    <property type="protein sequence ID" value="ESK65179.1"/>
    <property type="molecule type" value="Genomic_DNA"/>
</dbReference>
<feature type="transmembrane region" description="Helical" evidence="1">
    <location>
        <begin position="108"/>
        <end position="130"/>
    </location>
</feature>
<feature type="transmembrane region" description="Helical" evidence="1">
    <location>
        <begin position="82"/>
        <end position="102"/>
    </location>
</feature>
<feature type="transmembrane region" description="Helical" evidence="1">
    <location>
        <begin position="195"/>
        <end position="214"/>
    </location>
</feature>
<keyword evidence="1" id="KW-1133">Transmembrane helix</keyword>
<evidence type="ECO:0000313" key="3">
    <source>
        <dbReference type="Proteomes" id="UP000019050"/>
    </source>
</evidence>
<accession>W1Q5P5</accession>
<dbReference type="OrthoDB" id="5122730at2"/>
<dbReference type="AlphaFoldDB" id="W1Q5P5"/>
<proteinExistence type="predicted"/>
<feature type="transmembrane region" description="Helical" evidence="1">
    <location>
        <begin position="43"/>
        <end position="70"/>
    </location>
</feature>
<comment type="caution">
    <text evidence="2">The sequence shown here is derived from an EMBL/GenBank/DDBJ whole genome shotgun (WGS) entry which is preliminary data.</text>
</comment>
<organism evidence="2 3">
    <name type="scientific">Abiotrophia defectiva ATCC 49176</name>
    <dbReference type="NCBI Taxonomy" id="592010"/>
    <lineage>
        <taxon>Bacteria</taxon>
        <taxon>Bacillati</taxon>
        <taxon>Bacillota</taxon>
        <taxon>Bacilli</taxon>
        <taxon>Lactobacillales</taxon>
        <taxon>Aerococcaceae</taxon>
        <taxon>Abiotrophia</taxon>
    </lineage>
</organism>
<dbReference type="RefSeq" id="WP_023391982.1">
    <property type="nucleotide sequence ID" value="NZ_KI535340.1"/>
</dbReference>
<keyword evidence="3" id="KW-1185">Reference proteome</keyword>
<keyword evidence="1" id="KW-0812">Transmembrane</keyword>
<dbReference type="STRING" id="592010.GCWU000182_001340"/>
<dbReference type="eggNOG" id="COG5061">
    <property type="taxonomic scope" value="Bacteria"/>
</dbReference>
<protein>
    <submittedName>
        <fullName evidence="2">Uncharacterized protein</fullName>
    </submittedName>
</protein>
<evidence type="ECO:0000256" key="1">
    <source>
        <dbReference type="SAM" id="Phobius"/>
    </source>
</evidence>
<name>W1Q5P5_ABIDE</name>